<dbReference type="EMBL" id="JAGTTL010000028">
    <property type="protein sequence ID" value="KAK6299947.1"/>
    <property type="molecule type" value="Genomic_DNA"/>
</dbReference>
<reference evidence="1 2" key="1">
    <citation type="submission" date="2021-04" db="EMBL/GenBank/DDBJ databases">
        <authorList>
            <person name="De Guttry C."/>
            <person name="Zahm M."/>
            <person name="Klopp C."/>
            <person name="Cabau C."/>
            <person name="Louis A."/>
            <person name="Berthelot C."/>
            <person name="Parey E."/>
            <person name="Roest Crollius H."/>
            <person name="Montfort J."/>
            <person name="Robinson-Rechavi M."/>
            <person name="Bucao C."/>
            <person name="Bouchez O."/>
            <person name="Gislard M."/>
            <person name="Lluch J."/>
            <person name="Milhes M."/>
            <person name="Lampietro C."/>
            <person name="Lopez Roques C."/>
            <person name="Donnadieu C."/>
            <person name="Braasch I."/>
            <person name="Desvignes T."/>
            <person name="Postlethwait J."/>
            <person name="Bobe J."/>
            <person name="Wedekind C."/>
            <person name="Guiguen Y."/>
        </authorList>
    </citation>
    <scope>NUCLEOTIDE SEQUENCE [LARGE SCALE GENOMIC DNA]</scope>
    <source>
        <strain evidence="1">Cs_M1</strain>
        <tissue evidence="1">Blood</tissue>
    </source>
</reference>
<evidence type="ECO:0000313" key="1">
    <source>
        <dbReference type="EMBL" id="KAK6299947.1"/>
    </source>
</evidence>
<gene>
    <name evidence="1" type="ORF">J4Q44_G00299800</name>
</gene>
<dbReference type="AlphaFoldDB" id="A0AAN8QSK2"/>
<keyword evidence="2" id="KW-1185">Reference proteome</keyword>
<organism evidence="1 2">
    <name type="scientific">Coregonus suidteri</name>
    <dbReference type="NCBI Taxonomy" id="861788"/>
    <lineage>
        <taxon>Eukaryota</taxon>
        <taxon>Metazoa</taxon>
        <taxon>Chordata</taxon>
        <taxon>Craniata</taxon>
        <taxon>Vertebrata</taxon>
        <taxon>Euteleostomi</taxon>
        <taxon>Actinopterygii</taxon>
        <taxon>Neopterygii</taxon>
        <taxon>Teleostei</taxon>
        <taxon>Protacanthopterygii</taxon>
        <taxon>Salmoniformes</taxon>
        <taxon>Salmonidae</taxon>
        <taxon>Coregoninae</taxon>
        <taxon>Coregonus</taxon>
    </lineage>
</organism>
<sequence>CSETVWSLSETEQIGDGSFKSPSKLIRNHEFNMGIYNHSTALAIELPRNINQYLGSRFESCFNVYHQTIHYLQVFIFFGPEKKPMCRSLSLMERFNGAVI</sequence>
<evidence type="ECO:0000313" key="2">
    <source>
        <dbReference type="Proteomes" id="UP001356427"/>
    </source>
</evidence>
<name>A0AAN8QSK2_9TELE</name>
<proteinExistence type="predicted"/>
<accession>A0AAN8QSK2</accession>
<protein>
    <submittedName>
        <fullName evidence="1">Uncharacterized protein</fullName>
    </submittedName>
</protein>
<dbReference type="Proteomes" id="UP001356427">
    <property type="component" value="Unassembled WGS sequence"/>
</dbReference>
<feature type="non-terminal residue" evidence="1">
    <location>
        <position position="1"/>
    </location>
</feature>
<comment type="caution">
    <text evidence="1">The sequence shown here is derived from an EMBL/GenBank/DDBJ whole genome shotgun (WGS) entry which is preliminary data.</text>
</comment>